<dbReference type="RefSeq" id="WP_366923658.1">
    <property type="nucleotide sequence ID" value="NZ_CP121694.1"/>
</dbReference>
<accession>A0AAU0UJJ4</accession>
<dbReference type="GO" id="GO:0046872">
    <property type="term" value="F:metal ion binding"/>
    <property type="evidence" value="ECO:0007669"/>
    <property type="project" value="UniProtKB-KW"/>
</dbReference>
<gene>
    <name evidence="11" type="ORF">MFMK1_000568</name>
</gene>
<evidence type="ECO:0000313" key="11">
    <source>
        <dbReference type="EMBL" id="WRO20778.1"/>
    </source>
</evidence>
<proteinExistence type="predicted"/>
<protein>
    <recommendedName>
        <fullName evidence="3">Anthranilate synthase component 1</fullName>
    </recommendedName>
</protein>
<keyword evidence="5" id="KW-0460">Magnesium</keyword>
<evidence type="ECO:0000259" key="9">
    <source>
        <dbReference type="Pfam" id="PF00425"/>
    </source>
</evidence>
<dbReference type="PANTHER" id="PTHR11236">
    <property type="entry name" value="AMINOBENZOATE/ANTHRANILATE SYNTHASE"/>
    <property type="match status" value="1"/>
</dbReference>
<sequence>MKDLEGVSNFYPCAGSTYPLEFDCAPKCFPDIEEYVRQAGRQQVVPVYTEISQDELTPVTVLMKLGQSDHSFILESVEGNEQIARYSFISNDPYLIFSASGGNVSIGTAEARDSFPNRDFSWKKKENAEPRQELQQLLNSYTAEPSPDLPRFFGGAVGYFGFNAVGHFEEALAGLSGQTEFADVHMVFTRSVLVFDHLKGTVKIVINTLPGAVPQQTYRRARELIKKVLLRLKKSVNLPAVETQKHAEPIEYKSNFTREEFYRVVAQAKEYINNGDVFQVVLSQKFTLAADFDPLVLFRCLRVVNPSPYMFYLNCGGTALTGASPEMLVRLEGGEGSVRPIAGTRRRGKDGDEDRSLSKQLVEDEKEQAEHLMLVDLGRNDLGRVCTFGSVVVKEFAKVEYFSHVMHLVSRVKGKVMPGVKPLDVLAAAFPAGTVSGAPKIKAVEIINRLEKGCRGPYAGLVGYISFTGQMDTCINIRSVTLSGGKALVQSGAGIVADSRPDSEFQETLNKARGMFEAISMARGVKAR</sequence>
<dbReference type="Proteomes" id="UP001329915">
    <property type="component" value="Chromosome"/>
</dbReference>
<evidence type="ECO:0000256" key="8">
    <source>
        <dbReference type="ARBA" id="ARBA00047683"/>
    </source>
</evidence>
<evidence type="ECO:0000256" key="6">
    <source>
        <dbReference type="ARBA" id="ARBA00023239"/>
    </source>
</evidence>
<name>A0AAU0UJJ4_9FIRM</name>
<keyword evidence="4" id="KW-0479">Metal-binding</keyword>
<dbReference type="AlphaFoldDB" id="A0AAU0UJJ4"/>
<dbReference type="EMBL" id="CP121694">
    <property type="protein sequence ID" value="WRO20778.1"/>
    <property type="molecule type" value="Genomic_DNA"/>
</dbReference>
<dbReference type="KEGG" id="dbc:MFMK1_000568"/>
<evidence type="ECO:0000256" key="3">
    <source>
        <dbReference type="ARBA" id="ARBA00020653"/>
    </source>
</evidence>
<evidence type="ECO:0000256" key="1">
    <source>
        <dbReference type="ARBA" id="ARBA00001946"/>
    </source>
</evidence>
<dbReference type="PRINTS" id="PR00095">
    <property type="entry name" value="ANTSNTHASEI"/>
</dbReference>
<keyword evidence="12" id="KW-1185">Reference proteome</keyword>
<dbReference type="InterPro" id="IPR005801">
    <property type="entry name" value="ADC_synthase"/>
</dbReference>
<dbReference type="Gene3D" id="3.60.120.10">
    <property type="entry name" value="Anthranilate synthase"/>
    <property type="match status" value="1"/>
</dbReference>
<reference evidence="11 12" key="1">
    <citation type="submission" date="2023-04" db="EMBL/GenBank/DDBJ databases">
        <authorList>
            <person name="Hsu D."/>
        </authorList>
    </citation>
    <scope>NUCLEOTIDE SEQUENCE [LARGE SCALE GENOMIC DNA]</scope>
    <source>
        <strain evidence="11 12">MK1</strain>
    </source>
</reference>
<evidence type="ECO:0000256" key="4">
    <source>
        <dbReference type="ARBA" id="ARBA00022723"/>
    </source>
</evidence>
<dbReference type="GO" id="GO:0004049">
    <property type="term" value="F:anthranilate synthase activity"/>
    <property type="evidence" value="ECO:0007669"/>
    <property type="project" value="UniProtKB-EC"/>
</dbReference>
<dbReference type="InterPro" id="IPR015890">
    <property type="entry name" value="Chorismate_C"/>
</dbReference>
<dbReference type="GO" id="GO:0000162">
    <property type="term" value="P:L-tryptophan biosynthetic process"/>
    <property type="evidence" value="ECO:0007669"/>
    <property type="project" value="TreeGrafter"/>
</dbReference>
<evidence type="ECO:0000259" key="10">
    <source>
        <dbReference type="Pfam" id="PF04715"/>
    </source>
</evidence>
<dbReference type="InterPro" id="IPR006805">
    <property type="entry name" value="Anth_synth_I_N"/>
</dbReference>
<organism evidence="11 12">
    <name type="scientific">Metallumcola ferriviriculae</name>
    <dbReference type="NCBI Taxonomy" id="3039180"/>
    <lineage>
        <taxon>Bacteria</taxon>
        <taxon>Bacillati</taxon>
        <taxon>Bacillota</taxon>
        <taxon>Clostridia</taxon>
        <taxon>Neomoorellales</taxon>
        <taxon>Desulfitibacteraceae</taxon>
        <taxon>Metallumcola</taxon>
    </lineage>
</organism>
<evidence type="ECO:0000256" key="7">
    <source>
        <dbReference type="ARBA" id="ARBA00025634"/>
    </source>
</evidence>
<feature type="domain" description="Chorismate-utilising enzyme C-terminal" evidence="9">
    <location>
        <begin position="258"/>
        <end position="511"/>
    </location>
</feature>
<keyword evidence="6" id="KW-0456">Lyase</keyword>
<comment type="cofactor">
    <cofactor evidence="1">
        <name>Mg(2+)</name>
        <dbReference type="ChEBI" id="CHEBI:18420"/>
    </cofactor>
</comment>
<feature type="domain" description="Anthranilate synthase component I N-terminal" evidence="10">
    <location>
        <begin position="54"/>
        <end position="202"/>
    </location>
</feature>
<dbReference type="SUPFAM" id="SSF56322">
    <property type="entry name" value="ADC synthase"/>
    <property type="match status" value="1"/>
</dbReference>
<dbReference type="PANTHER" id="PTHR11236:SF48">
    <property type="entry name" value="ISOCHORISMATE SYNTHASE MENF"/>
    <property type="match status" value="1"/>
</dbReference>
<dbReference type="Pfam" id="PF04715">
    <property type="entry name" value="Anth_synt_I_N"/>
    <property type="match status" value="1"/>
</dbReference>
<evidence type="ECO:0000313" key="12">
    <source>
        <dbReference type="Proteomes" id="UP001329915"/>
    </source>
</evidence>
<comment type="subunit">
    <text evidence="2">Heterotetramer consisting of two non-identical subunits: a beta subunit (TrpG) and a large alpha subunit (TrpE).</text>
</comment>
<dbReference type="Pfam" id="PF00425">
    <property type="entry name" value="Chorismate_bind"/>
    <property type="match status" value="1"/>
</dbReference>
<evidence type="ECO:0000256" key="2">
    <source>
        <dbReference type="ARBA" id="ARBA00011575"/>
    </source>
</evidence>
<evidence type="ECO:0000256" key="5">
    <source>
        <dbReference type="ARBA" id="ARBA00022842"/>
    </source>
</evidence>
<comment type="function">
    <text evidence="7">Part of a heterotetrameric complex that catalyzes the two-step biosynthesis of anthranilate, an intermediate in the biosynthesis of L-tryptophan. In the first step, the glutamine-binding beta subunit (TrpG) of anthranilate synthase (AS) provides the glutamine amidotransferase activity which generates ammonia as a substrate that, along with chorismate, is used in the second step, catalyzed by the large alpha subunit of AS (TrpE) to produce anthranilate. In the absence of TrpG, TrpE can synthesize anthranilate directly from chorismate and high concentrations of ammonia.</text>
</comment>
<comment type="catalytic activity">
    <reaction evidence="8">
        <text>chorismate + L-glutamine = anthranilate + pyruvate + L-glutamate + H(+)</text>
        <dbReference type="Rhea" id="RHEA:21732"/>
        <dbReference type="ChEBI" id="CHEBI:15361"/>
        <dbReference type="ChEBI" id="CHEBI:15378"/>
        <dbReference type="ChEBI" id="CHEBI:16567"/>
        <dbReference type="ChEBI" id="CHEBI:29748"/>
        <dbReference type="ChEBI" id="CHEBI:29985"/>
        <dbReference type="ChEBI" id="CHEBI:58359"/>
        <dbReference type="EC" id="4.1.3.27"/>
    </reaction>
</comment>
<dbReference type="InterPro" id="IPR019999">
    <property type="entry name" value="Anth_synth_I-like"/>
</dbReference>